<evidence type="ECO:0000313" key="2">
    <source>
        <dbReference type="EMBL" id="KIJ45388.1"/>
    </source>
</evidence>
<evidence type="ECO:0000259" key="1">
    <source>
        <dbReference type="Pfam" id="PF18803"/>
    </source>
</evidence>
<dbReference type="InterPro" id="IPR040521">
    <property type="entry name" value="KDZ"/>
</dbReference>
<evidence type="ECO:0000313" key="3">
    <source>
        <dbReference type="Proteomes" id="UP000054279"/>
    </source>
</evidence>
<proteinExistence type="predicted"/>
<feature type="non-terminal residue" evidence="2">
    <location>
        <position position="1"/>
    </location>
</feature>
<name>A0A0C9UR73_SPHS4</name>
<protein>
    <submittedName>
        <fullName evidence="2">Unplaced genomic scaffold SPHSTscaffold_37, whole genome shotgun sequence</fullName>
    </submittedName>
</protein>
<dbReference type="Pfam" id="PF18803">
    <property type="entry name" value="CxC2"/>
    <property type="match status" value="1"/>
</dbReference>
<dbReference type="OrthoDB" id="3257613at2759"/>
<dbReference type="AlphaFoldDB" id="A0A0C9UR73"/>
<keyword evidence="3" id="KW-1185">Reference proteome</keyword>
<feature type="domain" description="CxC2-like cysteine cluster KDZ transposase-associated" evidence="1">
    <location>
        <begin position="49"/>
        <end position="154"/>
    </location>
</feature>
<reference evidence="2 3" key="1">
    <citation type="submission" date="2014-06" db="EMBL/GenBank/DDBJ databases">
        <title>Evolutionary Origins and Diversification of the Mycorrhizal Mutualists.</title>
        <authorList>
            <consortium name="DOE Joint Genome Institute"/>
            <consortium name="Mycorrhizal Genomics Consortium"/>
            <person name="Kohler A."/>
            <person name="Kuo A."/>
            <person name="Nagy L.G."/>
            <person name="Floudas D."/>
            <person name="Copeland A."/>
            <person name="Barry K.W."/>
            <person name="Cichocki N."/>
            <person name="Veneault-Fourrey C."/>
            <person name="LaButti K."/>
            <person name="Lindquist E.A."/>
            <person name="Lipzen A."/>
            <person name="Lundell T."/>
            <person name="Morin E."/>
            <person name="Murat C."/>
            <person name="Riley R."/>
            <person name="Ohm R."/>
            <person name="Sun H."/>
            <person name="Tunlid A."/>
            <person name="Henrissat B."/>
            <person name="Grigoriev I.V."/>
            <person name="Hibbett D.S."/>
            <person name="Martin F."/>
        </authorList>
    </citation>
    <scope>NUCLEOTIDE SEQUENCE [LARGE SCALE GENOMIC DNA]</scope>
    <source>
        <strain evidence="2 3">SS14</strain>
    </source>
</reference>
<dbReference type="Proteomes" id="UP000054279">
    <property type="component" value="Unassembled WGS sequence"/>
</dbReference>
<accession>A0A0C9UR73</accession>
<dbReference type="Pfam" id="PF18758">
    <property type="entry name" value="KDZ"/>
    <property type="match status" value="1"/>
</dbReference>
<dbReference type="InterPro" id="IPR041457">
    <property type="entry name" value="CxC2_KDZ-assoc"/>
</dbReference>
<dbReference type="EMBL" id="KN837112">
    <property type="protein sequence ID" value="KIJ45388.1"/>
    <property type="molecule type" value="Genomic_DNA"/>
</dbReference>
<gene>
    <name evidence="2" type="ORF">M422DRAFT_166915</name>
</gene>
<dbReference type="HOGENOM" id="CLU_003703_12_1_1"/>
<organism evidence="2 3">
    <name type="scientific">Sphaerobolus stellatus (strain SS14)</name>
    <dbReference type="NCBI Taxonomy" id="990650"/>
    <lineage>
        <taxon>Eukaryota</taxon>
        <taxon>Fungi</taxon>
        <taxon>Dikarya</taxon>
        <taxon>Basidiomycota</taxon>
        <taxon>Agaricomycotina</taxon>
        <taxon>Agaricomycetes</taxon>
        <taxon>Phallomycetidae</taxon>
        <taxon>Geastrales</taxon>
        <taxon>Sphaerobolaceae</taxon>
        <taxon>Sphaerobolus</taxon>
    </lineage>
</organism>
<sequence length="331" mass="36968">CESQGVFECRECDGNGLWCQACTIELHQQHPCHRPHKWTGEHFMKISMESIGFVCHMDHGGKPCPYMRDDTGPQKLTIVDINGVHTVTIGWCRCANAPSFFNQLLRRRILPASMKRPRTGFTFRVMRLFHLMNLIAHVTPWDFSSLLHRLTDNVDPTAIPNVYQTFNHVQRQWRLVKAWKRGGVVNSFGPRAPGSLALHCVSCPMPGINLNADWESHPDSELIHTVFIGGDGNFRLRRNNKGGGEKADPSLFGDDAFYAPNENYKVFCSCRGGAMDDQSDSTCRGHRAGNSAVVVRSYNKPTSGIVSLSCGRTGAFMPQGMVDIKGGEKYV</sequence>